<gene>
    <name evidence="1" type="ORF">QNH39_14885</name>
</gene>
<sequence>MLKKVALFIDLRIYYNPTLKSNKKAQQPAIQLPKFISAIGTFAPQTSTNQNKAAYELNVELDDSKTFQVKSAITVNNLSSDIWNELVFYFIPNAFTKENKPERMTSASTVSIKRVAINGESTPFDLKNDILLLKPVNGMEAGAEAKVEIEYSMTIPENGARLSESNEKIIFSPVVSNVSRI</sequence>
<dbReference type="KEGG" id="nnv:QNH39_14885"/>
<dbReference type="RefSeq" id="WP_156482342.1">
    <property type="nucleotide sequence ID" value="NZ_CP126114.1"/>
</dbReference>
<dbReference type="AlphaFoldDB" id="A0AA95S6R7"/>
<proteinExistence type="predicted"/>
<organism evidence="1 2">
    <name type="scientific">Neobacillus novalis</name>
    <dbReference type="NCBI Taxonomy" id="220687"/>
    <lineage>
        <taxon>Bacteria</taxon>
        <taxon>Bacillati</taxon>
        <taxon>Bacillota</taxon>
        <taxon>Bacilli</taxon>
        <taxon>Bacillales</taxon>
        <taxon>Bacillaceae</taxon>
        <taxon>Neobacillus</taxon>
    </lineage>
</organism>
<keyword evidence="2" id="KW-1185">Reference proteome</keyword>
<name>A0AA95S6R7_9BACI</name>
<accession>A0AA95S6R7</accession>
<dbReference type="Proteomes" id="UP001178288">
    <property type="component" value="Chromosome"/>
</dbReference>
<protein>
    <submittedName>
        <fullName evidence="1">Uncharacterized protein</fullName>
    </submittedName>
</protein>
<evidence type="ECO:0000313" key="1">
    <source>
        <dbReference type="EMBL" id="WHY83970.1"/>
    </source>
</evidence>
<evidence type="ECO:0000313" key="2">
    <source>
        <dbReference type="Proteomes" id="UP001178288"/>
    </source>
</evidence>
<reference evidence="1" key="1">
    <citation type="submission" date="2023-05" db="EMBL/GenBank/DDBJ databases">
        <title>Comparative genomics of Bacillaceae isolates and their secondary metabolite potential.</title>
        <authorList>
            <person name="Song L."/>
            <person name="Nielsen L.J."/>
            <person name="Mohite O."/>
            <person name="Xu X."/>
            <person name="Weber T."/>
            <person name="Kovacs A.T."/>
        </authorList>
    </citation>
    <scope>NUCLEOTIDE SEQUENCE</scope>
    <source>
        <strain evidence="1">XLM17</strain>
    </source>
</reference>
<dbReference type="EMBL" id="CP126114">
    <property type="protein sequence ID" value="WHY83970.1"/>
    <property type="molecule type" value="Genomic_DNA"/>
</dbReference>